<dbReference type="AlphaFoldDB" id="A0A1C4YL92"/>
<name>A0A1C4YL92_MICVI</name>
<dbReference type="Proteomes" id="UP000198242">
    <property type="component" value="Chromosome I"/>
</dbReference>
<accession>A0A1C4YL92</accession>
<evidence type="ECO:0000313" key="2">
    <source>
        <dbReference type="Proteomes" id="UP000198242"/>
    </source>
</evidence>
<protein>
    <submittedName>
        <fullName evidence="1">Uncharacterized protein</fullName>
    </submittedName>
</protein>
<gene>
    <name evidence="1" type="ORF">GA0074695_4408</name>
</gene>
<reference evidence="2" key="1">
    <citation type="submission" date="2016-06" db="EMBL/GenBank/DDBJ databases">
        <authorList>
            <person name="Varghese N."/>
            <person name="Submissions Spin"/>
        </authorList>
    </citation>
    <scope>NUCLEOTIDE SEQUENCE [LARGE SCALE GENOMIC DNA]</scope>
    <source>
        <strain evidence="2">DSM 43909</strain>
    </source>
</reference>
<proteinExistence type="predicted"/>
<evidence type="ECO:0000313" key="1">
    <source>
        <dbReference type="EMBL" id="SCF21447.1"/>
    </source>
</evidence>
<sequence length="69" mass="7865">MVRVRLRGGPYDGVTVSWDVPDADDPPMTYDLKLHGPHEAAENVEYRRVERAPEGAAESWIYETHEAVR</sequence>
<organism evidence="1 2">
    <name type="scientific">Micromonospora viridifaciens</name>
    <dbReference type="NCBI Taxonomy" id="1881"/>
    <lineage>
        <taxon>Bacteria</taxon>
        <taxon>Bacillati</taxon>
        <taxon>Actinomycetota</taxon>
        <taxon>Actinomycetes</taxon>
        <taxon>Micromonosporales</taxon>
        <taxon>Micromonosporaceae</taxon>
        <taxon>Micromonospora</taxon>
    </lineage>
</organism>
<keyword evidence="2" id="KW-1185">Reference proteome</keyword>
<dbReference type="EMBL" id="LT607411">
    <property type="protein sequence ID" value="SCF21447.1"/>
    <property type="molecule type" value="Genomic_DNA"/>
</dbReference>